<accession>X1H7I9</accession>
<keyword evidence="1" id="KW-0694">RNA-binding</keyword>
<dbReference type="InterPro" id="IPR012677">
    <property type="entry name" value="Nucleotide-bd_a/b_plait_sf"/>
</dbReference>
<dbReference type="InterPro" id="IPR000504">
    <property type="entry name" value="RRM_dom"/>
</dbReference>
<feature type="compositionally biased region" description="Gly residues" evidence="2">
    <location>
        <begin position="88"/>
        <end position="105"/>
    </location>
</feature>
<feature type="region of interest" description="Disordered" evidence="2">
    <location>
        <begin position="78"/>
        <end position="105"/>
    </location>
</feature>
<comment type="caution">
    <text evidence="4">The sequence shown here is derived from an EMBL/GenBank/DDBJ whole genome shotgun (WGS) entry which is preliminary data.</text>
</comment>
<evidence type="ECO:0000256" key="2">
    <source>
        <dbReference type="SAM" id="MobiDB-lite"/>
    </source>
</evidence>
<proteinExistence type="predicted"/>
<feature type="domain" description="RRM" evidence="3">
    <location>
        <begin position="3"/>
        <end position="81"/>
    </location>
</feature>
<gene>
    <name evidence="4" type="ORF">S03H2_54276</name>
</gene>
<name>X1H7I9_9ZZZZ</name>
<dbReference type="Pfam" id="PF00076">
    <property type="entry name" value="RRM_1"/>
    <property type="match status" value="1"/>
</dbReference>
<dbReference type="AlphaFoldDB" id="X1H7I9"/>
<dbReference type="SUPFAM" id="SSF54928">
    <property type="entry name" value="RNA-binding domain, RBD"/>
    <property type="match status" value="1"/>
</dbReference>
<dbReference type="InterPro" id="IPR052462">
    <property type="entry name" value="SLIRP/GR-RBP-like"/>
</dbReference>
<evidence type="ECO:0000259" key="3">
    <source>
        <dbReference type="PROSITE" id="PS50102"/>
    </source>
</evidence>
<dbReference type="InterPro" id="IPR048289">
    <property type="entry name" value="RRM2_NsCP33-like"/>
</dbReference>
<dbReference type="SMART" id="SM00360">
    <property type="entry name" value="RRM"/>
    <property type="match status" value="1"/>
</dbReference>
<protein>
    <recommendedName>
        <fullName evidence="3">RRM domain-containing protein</fullName>
    </recommendedName>
</protein>
<dbReference type="InterPro" id="IPR035979">
    <property type="entry name" value="RBD_domain_sf"/>
</dbReference>
<evidence type="ECO:0000256" key="1">
    <source>
        <dbReference type="ARBA" id="ARBA00022884"/>
    </source>
</evidence>
<dbReference type="PROSITE" id="PS50102">
    <property type="entry name" value="RRM"/>
    <property type="match status" value="1"/>
</dbReference>
<evidence type="ECO:0000313" key="4">
    <source>
        <dbReference type="EMBL" id="GAH65367.1"/>
    </source>
</evidence>
<organism evidence="4">
    <name type="scientific">marine sediment metagenome</name>
    <dbReference type="NCBI Taxonomy" id="412755"/>
    <lineage>
        <taxon>unclassified sequences</taxon>
        <taxon>metagenomes</taxon>
        <taxon>ecological metagenomes</taxon>
    </lineage>
</organism>
<dbReference type="EMBL" id="BARU01034593">
    <property type="protein sequence ID" value="GAH65367.1"/>
    <property type="molecule type" value="Genomic_DNA"/>
</dbReference>
<sequence length="105" mass="11217">MNKKLYVGGLPYSVTDDQLSELFATHGTVESVKVITDRYTDSSRGFGFVEMSSQQEAESAIEALNNTELGGRTLTVNMAKPREERPRGGGVGRSGGGGGGGYRDR</sequence>
<dbReference type="Gene3D" id="3.30.70.330">
    <property type="match status" value="1"/>
</dbReference>
<dbReference type="PANTHER" id="PTHR48027">
    <property type="entry name" value="HETEROGENEOUS NUCLEAR RIBONUCLEOPROTEIN 87F-RELATED"/>
    <property type="match status" value="1"/>
</dbReference>
<dbReference type="GO" id="GO:0003723">
    <property type="term" value="F:RNA binding"/>
    <property type="evidence" value="ECO:0007669"/>
    <property type="project" value="UniProtKB-KW"/>
</dbReference>
<dbReference type="CDD" id="cd21608">
    <property type="entry name" value="RRM2_NsCP33_like"/>
    <property type="match status" value="1"/>
</dbReference>
<reference evidence="4" key="1">
    <citation type="journal article" date="2014" name="Front. Microbiol.">
        <title>High frequency of phylogenetically diverse reductive dehalogenase-homologous genes in deep subseafloor sedimentary metagenomes.</title>
        <authorList>
            <person name="Kawai M."/>
            <person name="Futagami T."/>
            <person name="Toyoda A."/>
            <person name="Takaki Y."/>
            <person name="Nishi S."/>
            <person name="Hori S."/>
            <person name="Arai W."/>
            <person name="Tsubouchi T."/>
            <person name="Morono Y."/>
            <person name="Uchiyama I."/>
            <person name="Ito T."/>
            <person name="Fujiyama A."/>
            <person name="Inagaki F."/>
            <person name="Takami H."/>
        </authorList>
    </citation>
    <scope>NUCLEOTIDE SEQUENCE</scope>
    <source>
        <strain evidence="4">Expedition CK06-06</strain>
    </source>
</reference>